<evidence type="ECO:0000256" key="1">
    <source>
        <dbReference type="ARBA" id="ARBA00004141"/>
    </source>
</evidence>
<dbReference type="InterPro" id="IPR032808">
    <property type="entry name" value="DoxX"/>
</dbReference>
<evidence type="ECO:0000313" key="7">
    <source>
        <dbReference type="Proteomes" id="UP000769780"/>
    </source>
</evidence>
<gene>
    <name evidence="6" type="ORF">H0185_08780</name>
</gene>
<keyword evidence="4 5" id="KW-0472">Membrane</keyword>
<keyword evidence="7" id="KW-1185">Reference proteome</keyword>
<dbReference type="Pfam" id="PF07681">
    <property type="entry name" value="DoxX"/>
    <property type="match status" value="1"/>
</dbReference>
<dbReference type="PANTHER" id="PTHR39157">
    <property type="entry name" value="INTEGRAL MEMBRANE PROTEIN-RELATED"/>
    <property type="match status" value="1"/>
</dbReference>
<protein>
    <submittedName>
        <fullName evidence="6">DoxX family protein</fullName>
    </submittedName>
</protein>
<sequence>MIVNALRKNKIVAGILAIVRIYLGYAWFTAGYHKIIDGFDASGFLQNAAANPVMGPDGTPVYAWYTTFLEAFAIPNADLFNFLIPWGEAAVGLGLMLGCLTTTAAFFALVMNFAFFFAGTVSHNPTDILMGFFIAVAGYNAGHYGLDRWVIPFIRKTVLKQTSTAATNETL</sequence>
<evidence type="ECO:0000256" key="3">
    <source>
        <dbReference type="ARBA" id="ARBA00022989"/>
    </source>
</evidence>
<name>A0ABS7K431_9BACI</name>
<feature type="transmembrane region" description="Helical" evidence="5">
    <location>
        <begin position="62"/>
        <end position="84"/>
    </location>
</feature>
<evidence type="ECO:0000313" key="6">
    <source>
        <dbReference type="EMBL" id="MBY0096901.1"/>
    </source>
</evidence>
<feature type="transmembrane region" description="Helical" evidence="5">
    <location>
        <begin position="12"/>
        <end position="30"/>
    </location>
</feature>
<accession>A0ABS7K431</accession>
<feature type="transmembrane region" description="Helical" evidence="5">
    <location>
        <begin position="91"/>
        <end position="116"/>
    </location>
</feature>
<dbReference type="PANTHER" id="PTHR39157:SF1">
    <property type="entry name" value="DOXX FAMILY PROTEIN"/>
    <property type="match status" value="1"/>
</dbReference>
<evidence type="ECO:0000256" key="2">
    <source>
        <dbReference type="ARBA" id="ARBA00022692"/>
    </source>
</evidence>
<dbReference type="EMBL" id="JACWFH010000009">
    <property type="protein sequence ID" value="MBY0096901.1"/>
    <property type="molecule type" value="Genomic_DNA"/>
</dbReference>
<keyword evidence="3 5" id="KW-1133">Transmembrane helix</keyword>
<comment type="caution">
    <text evidence="6">The sequence shown here is derived from an EMBL/GenBank/DDBJ whole genome shotgun (WGS) entry which is preliminary data.</text>
</comment>
<comment type="subcellular location">
    <subcellularLocation>
        <location evidence="1">Membrane</location>
        <topology evidence="1">Multi-pass membrane protein</topology>
    </subcellularLocation>
</comment>
<feature type="transmembrane region" description="Helical" evidence="5">
    <location>
        <begin position="128"/>
        <end position="146"/>
    </location>
</feature>
<evidence type="ECO:0000256" key="4">
    <source>
        <dbReference type="ARBA" id="ARBA00023136"/>
    </source>
</evidence>
<keyword evidence="2 5" id="KW-0812">Transmembrane</keyword>
<organism evidence="6 7">
    <name type="scientific">Mesobacillus maritimus</name>
    <dbReference type="NCBI Taxonomy" id="1643336"/>
    <lineage>
        <taxon>Bacteria</taxon>
        <taxon>Bacillati</taxon>
        <taxon>Bacillota</taxon>
        <taxon>Bacilli</taxon>
        <taxon>Bacillales</taxon>
        <taxon>Bacillaceae</taxon>
        <taxon>Mesobacillus</taxon>
    </lineage>
</organism>
<evidence type="ECO:0000256" key="5">
    <source>
        <dbReference type="SAM" id="Phobius"/>
    </source>
</evidence>
<dbReference type="RefSeq" id="WP_221873130.1">
    <property type="nucleotide sequence ID" value="NZ_JACWFH010000009.1"/>
</dbReference>
<proteinExistence type="predicted"/>
<dbReference type="Proteomes" id="UP000769780">
    <property type="component" value="Unassembled WGS sequence"/>
</dbReference>
<reference evidence="6 7" key="1">
    <citation type="submission" date="2020-07" db="EMBL/GenBank/DDBJ databases">
        <title>Fungal Genomes of the International Space Station.</title>
        <authorList>
            <person name="Seuylemezian A."/>
            <person name="Singh N.K."/>
            <person name="Wood J."/>
            <person name="Venkateswaran K."/>
        </authorList>
    </citation>
    <scope>NUCLEOTIDE SEQUENCE [LARGE SCALE GENOMIC DNA]</scope>
    <source>
        <strain evidence="6 7">PL-B2</strain>
    </source>
</reference>